<evidence type="ECO:0000313" key="7">
    <source>
        <dbReference type="EMBL" id="PSF38292.1"/>
    </source>
</evidence>
<dbReference type="GO" id="GO:0004497">
    <property type="term" value="F:monooxygenase activity"/>
    <property type="evidence" value="ECO:0007669"/>
    <property type="project" value="UniProtKB-ARBA"/>
</dbReference>
<dbReference type="EMBL" id="PXOH01000004">
    <property type="protein sequence ID" value="PSF38292.1"/>
    <property type="molecule type" value="Genomic_DNA"/>
</dbReference>
<keyword evidence="3" id="KW-0560">Oxidoreductase</keyword>
<keyword evidence="7" id="KW-0223">Dioxygenase</keyword>
<dbReference type="InterPro" id="IPR050584">
    <property type="entry name" value="Cholesterol_7-desaturase"/>
</dbReference>
<keyword evidence="8" id="KW-1185">Reference proteome</keyword>
<dbReference type="GO" id="GO:0046872">
    <property type="term" value="F:metal ion binding"/>
    <property type="evidence" value="ECO:0007669"/>
    <property type="project" value="UniProtKB-KW"/>
</dbReference>
<reference evidence="7 8" key="2">
    <citation type="submission" date="2018-03" db="EMBL/GenBank/DDBJ databases">
        <authorList>
            <person name="Keele B.F."/>
        </authorList>
    </citation>
    <scope>NUCLEOTIDE SEQUENCE [LARGE SCALE GENOMIC DNA]</scope>
    <source>
        <strain evidence="7 8">CCALA 016</strain>
    </source>
</reference>
<dbReference type="PANTHER" id="PTHR21266:SF60">
    <property type="entry name" value="3-KETOSTEROID-9-ALPHA-MONOOXYGENASE, OXYGENASE COMPONENT"/>
    <property type="match status" value="1"/>
</dbReference>
<dbReference type="InterPro" id="IPR036922">
    <property type="entry name" value="Rieske_2Fe-2S_sf"/>
</dbReference>
<accession>A0A2T1M0T9</accession>
<gene>
    <name evidence="7" type="ORF">C7H19_04675</name>
</gene>
<evidence type="ECO:0000256" key="5">
    <source>
        <dbReference type="ARBA" id="ARBA00023014"/>
    </source>
</evidence>
<name>A0A2T1M0T9_9CHRO</name>
<dbReference type="GO" id="GO:0016705">
    <property type="term" value="F:oxidoreductase activity, acting on paired donors, with incorporation or reduction of molecular oxygen"/>
    <property type="evidence" value="ECO:0007669"/>
    <property type="project" value="UniProtKB-ARBA"/>
</dbReference>
<keyword evidence="1" id="KW-0001">2Fe-2S</keyword>
<dbReference type="Pfam" id="PF19112">
    <property type="entry name" value="VanA_C"/>
    <property type="match status" value="1"/>
</dbReference>
<dbReference type="InterPro" id="IPR044043">
    <property type="entry name" value="VanA_C_cat"/>
</dbReference>
<dbReference type="SUPFAM" id="SSF55961">
    <property type="entry name" value="Bet v1-like"/>
    <property type="match status" value="1"/>
</dbReference>
<evidence type="ECO:0000256" key="3">
    <source>
        <dbReference type="ARBA" id="ARBA00023002"/>
    </source>
</evidence>
<protein>
    <submittedName>
        <fullName evidence="7">Aromatic ring-hydroxylating dioxygenase subunit alpha</fullName>
    </submittedName>
</protein>
<evidence type="ECO:0000256" key="2">
    <source>
        <dbReference type="ARBA" id="ARBA00022723"/>
    </source>
</evidence>
<sequence>MTQWYPIALTSNQTTNLRSIRLLNQDLFLWRSHDGVVVGIDRCPHRGAKLSLGWISEDCLVCPYHGLIYDKTGHCSLIPAHPDLIPSQKLHIHRLPIQQHYGLIWTTLASSSQDLPIFPQFQDEQYRNILCGPYYYKASAYRAMENFLDVSHFPYVHEGLLGDRSYPVIKPYTVTINSKGIETSAIEILQPDPDGLGKESFVKYYYQVHRPLIASFTKITAAGEFFMFLALTPLSDVECIAWMGLAMNYGYDIPETEIKAFQDKLVAQDIKIVETQSPLVPSLNWVDEYPLPSDKLVVAYRKWLGSKSDSKESF</sequence>
<dbReference type="Gene3D" id="2.102.10.10">
    <property type="entry name" value="Rieske [2Fe-2S] iron-sulphur domain"/>
    <property type="match status" value="1"/>
</dbReference>
<dbReference type="GO" id="GO:0051537">
    <property type="term" value="F:2 iron, 2 sulfur cluster binding"/>
    <property type="evidence" value="ECO:0007669"/>
    <property type="project" value="UniProtKB-KW"/>
</dbReference>
<dbReference type="Gene3D" id="3.90.380.10">
    <property type="entry name" value="Naphthalene 1,2-dioxygenase Alpha Subunit, Chain A, domain 1"/>
    <property type="match status" value="1"/>
</dbReference>
<keyword evidence="5" id="KW-0411">Iron-sulfur</keyword>
<dbReference type="GO" id="GO:0051213">
    <property type="term" value="F:dioxygenase activity"/>
    <property type="evidence" value="ECO:0007669"/>
    <property type="project" value="UniProtKB-KW"/>
</dbReference>
<dbReference type="PROSITE" id="PS51296">
    <property type="entry name" value="RIESKE"/>
    <property type="match status" value="1"/>
</dbReference>
<dbReference type="RefSeq" id="WP_106455734.1">
    <property type="nucleotide sequence ID" value="NZ_PXOH01000004.1"/>
</dbReference>
<reference evidence="7 8" key="1">
    <citation type="submission" date="2018-03" db="EMBL/GenBank/DDBJ databases">
        <title>The ancient ancestry and fast evolution of plastids.</title>
        <authorList>
            <person name="Moore K.R."/>
            <person name="Magnabosco C."/>
            <person name="Momper L."/>
            <person name="Gold D.A."/>
            <person name="Bosak T."/>
            <person name="Fournier G.P."/>
        </authorList>
    </citation>
    <scope>NUCLEOTIDE SEQUENCE [LARGE SCALE GENOMIC DNA]</scope>
    <source>
        <strain evidence="7 8">CCALA 016</strain>
    </source>
</reference>
<evidence type="ECO:0000256" key="1">
    <source>
        <dbReference type="ARBA" id="ARBA00022714"/>
    </source>
</evidence>
<dbReference type="OrthoDB" id="477744at2"/>
<keyword evidence="2" id="KW-0479">Metal-binding</keyword>
<dbReference type="CDD" id="cd03469">
    <property type="entry name" value="Rieske_RO_Alpha_N"/>
    <property type="match status" value="1"/>
</dbReference>
<organism evidence="7 8">
    <name type="scientific">Aphanothece hegewaldii CCALA 016</name>
    <dbReference type="NCBI Taxonomy" id="2107694"/>
    <lineage>
        <taxon>Bacteria</taxon>
        <taxon>Bacillati</taxon>
        <taxon>Cyanobacteriota</taxon>
        <taxon>Cyanophyceae</taxon>
        <taxon>Oscillatoriophycideae</taxon>
        <taxon>Chroococcales</taxon>
        <taxon>Aphanothecaceae</taxon>
        <taxon>Aphanothece</taxon>
    </lineage>
</organism>
<dbReference type="SUPFAM" id="SSF50022">
    <property type="entry name" value="ISP domain"/>
    <property type="match status" value="1"/>
</dbReference>
<keyword evidence="4" id="KW-0408">Iron</keyword>
<proteinExistence type="predicted"/>
<dbReference type="Pfam" id="PF00355">
    <property type="entry name" value="Rieske"/>
    <property type="match status" value="1"/>
</dbReference>
<feature type="domain" description="Rieske" evidence="6">
    <location>
        <begin position="4"/>
        <end position="106"/>
    </location>
</feature>
<dbReference type="InterPro" id="IPR017941">
    <property type="entry name" value="Rieske_2Fe-2S"/>
</dbReference>
<dbReference type="AlphaFoldDB" id="A0A2T1M0T9"/>
<comment type="caution">
    <text evidence="7">The sequence shown here is derived from an EMBL/GenBank/DDBJ whole genome shotgun (WGS) entry which is preliminary data.</text>
</comment>
<dbReference type="PANTHER" id="PTHR21266">
    <property type="entry name" value="IRON-SULFUR DOMAIN CONTAINING PROTEIN"/>
    <property type="match status" value="1"/>
</dbReference>
<evidence type="ECO:0000256" key="4">
    <source>
        <dbReference type="ARBA" id="ARBA00023004"/>
    </source>
</evidence>
<evidence type="ECO:0000259" key="6">
    <source>
        <dbReference type="PROSITE" id="PS51296"/>
    </source>
</evidence>
<dbReference type="Proteomes" id="UP000239001">
    <property type="component" value="Unassembled WGS sequence"/>
</dbReference>
<evidence type="ECO:0000313" key="8">
    <source>
        <dbReference type="Proteomes" id="UP000239001"/>
    </source>
</evidence>